<dbReference type="OMA" id="HQNHYNS"/>
<reference evidence="1 3" key="1">
    <citation type="submission" date="2016-08" db="EMBL/GenBank/DDBJ databases">
        <title>A novel genetic cassette of butanologenic Thermoanaerobacterium thermosaccharolyticum that directly convert cellulose to butanol.</title>
        <authorList>
            <person name="Li T."/>
            <person name="He J."/>
        </authorList>
    </citation>
    <scope>NUCLEOTIDE SEQUENCE [LARGE SCALE GENOMIC DNA]</scope>
    <source>
        <strain evidence="1 3">TG57</strain>
    </source>
</reference>
<organism evidence="2 4">
    <name type="scientific">Thermoanaerobacterium thermosaccharolyticum</name>
    <name type="common">Clostridium thermosaccharolyticum</name>
    <dbReference type="NCBI Taxonomy" id="1517"/>
    <lineage>
        <taxon>Bacteria</taxon>
        <taxon>Bacillati</taxon>
        <taxon>Bacillota</taxon>
        <taxon>Clostridia</taxon>
        <taxon>Thermoanaerobacterales</taxon>
        <taxon>Thermoanaerobacteraceae</taxon>
        <taxon>Thermoanaerobacterium</taxon>
    </lineage>
</organism>
<keyword evidence="2" id="KW-0167">Capsid protein</keyword>
<dbReference type="Proteomes" id="UP000215301">
    <property type="component" value="Unassembled WGS sequence"/>
</dbReference>
<proteinExistence type="predicted"/>
<evidence type="ECO:0000313" key="2">
    <source>
        <dbReference type="EMBL" id="OXT09342.1"/>
    </source>
</evidence>
<sequence length="60" mass="6941">MALTQKELGYISDELASEQLIIKKYQTAVNQVTDPQLKNLFQKNIGIHQNHYNSLLNLLR</sequence>
<evidence type="ECO:0000313" key="4">
    <source>
        <dbReference type="Proteomes" id="UP000215301"/>
    </source>
</evidence>
<gene>
    <name evidence="2" type="ORF">CE561_01470</name>
    <name evidence="1" type="ORF">Thert_02881</name>
</gene>
<dbReference type="EMBL" id="CP016893">
    <property type="protein sequence ID" value="AST58691.1"/>
    <property type="molecule type" value="Genomic_DNA"/>
</dbReference>
<dbReference type="SUPFAM" id="SSF47240">
    <property type="entry name" value="Ferritin-like"/>
    <property type="match status" value="1"/>
</dbReference>
<evidence type="ECO:0000313" key="1">
    <source>
        <dbReference type="EMBL" id="AST58691.1"/>
    </source>
</evidence>
<dbReference type="InterPro" id="IPR009078">
    <property type="entry name" value="Ferritin-like_SF"/>
</dbReference>
<protein>
    <submittedName>
        <fullName evidence="1">Coat protein F</fullName>
    </submittedName>
    <submittedName>
        <fullName evidence="2">Spore coat protein</fullName>
    </submittedName>
</protein>
<dbReference type="AlphaFoldDB" id="A0A231VM33"/>
<reference evidence="2 4" key="2">
    <citation type="submission" date="2017-06" db="EMBL/GenBank/DDBJ databases">
        <title>Isolation and characterization of a thermophilic and butanogenic Thermoanaerobacterium thermosaccharolyticum M5 capable of efficient degradation of hemicellulose.</title>
        <authorList>
            <person name="Xin F."/>
            <person name="Jiang Y."/>
        </authorList>
    </citation>
    <scope>NUCLEOTIDE SEQUENCE [LARGE SCALE GENOMIC DNA]</scope>
    <source>
        <strain evidence="2 4">M5</strain>
    </source>
</reference>
<evidence type="ECO:0000313" key="3">
    <source>
        <dbReference type="Proteomes" id="UP000214975"/>
    </source>
</evidence>
<keyword evidence="2" id="KW-0946">Virion</keyword>
<dbReference type="Proteomes" id="UP000214975">
    <property type="component" value="Chromosome"/>
</dbReference>
<dbReference type="GeneID" id="93863920"/>
<dbReference type="InterPro" id="IPR012347">
    <property type="entry name" value="Ferritin-like"/>
</dbReference>
<dbReference type="Gene3D" id="1.20.1260.10">
    <property type="match status" value="1"/>
</dbReference>
<name>A0A231VM33_THETR</name>
<accession>A0A231VM33</accession>
<dbReference type="EMBL" id="NKHD01000004">
    <property type="protein sequence ID" value="OXT09342.1"/>
    <property type="molecule type" value="Genomic_DNA"/>
</dbReference>
<dbReference type="RefSeq" id="WP_013297563.1">
    <property type="nucleotide sequence ID" value="NZ_CP016893.1"/>
</dbReference>